<dbReference type="NCBIfam" id="NF004363">
    <property type="entry name" value="PRK05738.2-4"/>
    <property type="match status" value="1"/>
</dbReference>
<reference evidence="8" key="2">
    <citation type="journal article" date="2021" name="Microbiome">
        <title>Successional dynamics and alternative stable states in a saline activated sludge microbial community over 9 years.</title>
        <authorList>
            <person name="Wang Y."/>
            <person name="Ye J."/>
            <person name="Ju F."/>
            <person name="Liu L."/>
            <person name="Boyd J.A."/>
            <person name="Deng Y."/>
            <person name="Parks D.H."/>
            <person name="Jiang X."/>
            <person name="Yin X."/>
            <person name="Woodcroft B.J."/>
            <person name="Tyson G.W."/>
            <person name="Hugenholtz P."/>
            <person name="Polz M.F."/>
            <person name="Zhang T."/>
        </authorList>
    </citation>
    <scope>NUCLEOTIDE SEQUENCE</scope>
    <source>
        <strain evidence="8">HKST-UBA02</strain>
    </source>
</reference>
<dbReference type="HAMAP" id="MF_01369_B">
    <property type="entry name" value="Ribosomal_uL23_B"/>
    <property type="match status" value="1"/>
</dbReference>
<comment type="subunit">
    <text evidence="6">Part of the 50S ribosomal subunit. Contacts protein L29, and trigger factor when it is bound to the ribosome.</text>
</comment>
<evidence type="ECO:0000256" key="6">
    <source>
        <dbReference type="HAMAP-Rule" id="MF_01369"/>
    </source>
</evidence>
<evidence type="ECO:0000256" key="5">
    <source>
        <dbReference type="ARBA" id="ARBA00023274"/>
    </source>
</evidence>
<evidence type="ECO:0000313" key="9">
    <source>
        <dbReference type="Proteomes" id="UP000739538"/>
    </source>
</evidence>
<keyword evidence="4 6" id="KW-0689">Ribosomal protein</keyword>
<dbReference type="InterPro" id="IPR013025">
    <property type="entry name" value="Ribosomal_uL23-like"/>
</dbReference>
<reference evidence="8" key="1">
    <citation type="submission" date="2020-04" db="EMBL/GenBank/DDBJ databases">
        <authorList>
            <person name="Zhang T."/>
        </authorList>
    </citation>
    <scope>NUCLEOTIDE SEQUENCE</scope>
    <source>
        <strain evidence="8">HKST-UBA02</strain>
    </source>
</reference>
<sequence>MSRKDPRQIIRRPVISEKMTQLRTGANTYVFVVDPVANKIEIARAIEEIFDVKVTQVRTQNYAGKTRRMRTSIGRKPDWKKAIVTLEGDQSIEIFDQV</sequence>
<evidence type="ECO:0000256" key="7">
    <source>
        <dbReference type="RuleBase" id="RU003934"/>
    </source>
</evidence>
<dbReference type="GO" id="GO:0003735">
    <property type="term" value="F:structural constituent of ribosome"/>
    <property type="evidence" value="ECO:0007669"/>
    <property type="project" value="InterPro"/>
</dbReference>
<keyword evidence="5 6" id="KW-0687">Ribonucleoprotein</keyword>
<dbReference type="AlphaFoldDB" id="A0A956NEH4"/>
<protein>
    <recommendedName>
        <fullName evidence="6">Large ribosomal subunit protein uL23</fullName>
    </recommendedName>
</protein>
<dbReference type="GO" id="GO:1990904">
    <property type="term" value="C:ribonucleoprotein complex"/>
    <property type="evidence" value="ECO:0007669"/>
    <property type="project" value="UniProtKB-KW"/>
</dbReference>
<keyword evidence="2 6" id="KW-0699">rRNA-binding</keyword>
<dbReference type="SUPFAM" id="SSF54189">
    <property type="entry name" value="Ribosomal proteins S24e, L23 and L15e"/>
    <property type="match status" value="1"/>
</dbReference>
<dbReference type="Pfam" id="PF00276">
    <property type="entry name" value="Ribosomal_L23"/>
    <property type="match status" value="1"/>
</dbReference>
<evidence type="ECO:0000313" key="8">
    <source>
        <dbReference type="EMBL" id="MCA9757479.1"/>
    </source>
</evidence>
<comment type="similarity">
    <text evidence="1 6 7">Belongs to the universal ribosomal protein uL23 family.</text>
</comment>
<dbReference type="GO" id="GO:0006412">
    <property type="term" value="P:translation"/>
    <property type="evidence" value="ECO:0007669"/>
    <property type="project" value="UniProtKB-UniRule"/>
</dbReference>
<accession>A0A956NEH4</accession>
<dbReference type="NCBIfam" id="NF004359">
    <property type="entry name" value="PRK05738.1-3"/>
    <property type="match status" value="1"/>
</dbReference>
<dbReference type="PROSITE" id="PS00050">
    <property type="entry name" value="RIBOSOMAL_L23"/>
    <property type="match status" value="1"/>
</dbReference>
<dbReference type="EMBL" id="JAGQHS010000100">
    <property type="protein sequence ID" value="MCA9757479.1"/>
    <property type="molecule type" value="Genomic_DNA"/>
</dbReference>
<dbReference type="GO" id="GO:0019843">
    <property type="term" value="F:rRNA binding"/>
    <property type="evidence" value="ECO:0007669"/>
    <property type="project" value="UniProtKB-UniRule"/>
</dbReference>
<evidence type="ECO:0000256" key="1">
    <source>
        <dbReference type="ARBA" id="ARBA00006700"/>
    </source>
</evidence>
<dbReference type="Gene3D" id="3.30.70.330">
    <property type="match status" value="1"/>
</dbReference>
<dbReference type="FunFam" id="3.30.70.330:FF:000001">
    <property type="entry name" value="50S ribosomal protein L23"/>
    <property type="match status" value="1"/>
</dbReference>
<gene>
    <name evidence="6 8" type="primary">rplW</name>
    <name evidence="8" type="ORF">KDA27_16865</name>
</gene>
<dbReference type="InterPro" id="IPR012678">
    <property type="entry name" value="Ribosomal_uL23/eL15/eS24_sf"/>
</dbReference>
<dbReference type="GO" id="GO:0005840">
    <property type="term" value="C:ribosome"/>
    <property type="evidence" value="ECO:0007669"/>
    <property type="project" value="UniProtKB-KW"/>
</dbReference>
<organism evidence="8 9">
    <name type="scientific">Eiseniibacteriota bacterium</name>
    <dbReference type="NCBI Taxonomy" id="2212470"/>
    <lineage>
        <taxon>Bacteria</taxon>
        <taxon>Candidatus Eiseniibacteriota</taxon>
    </lineage>
</organism>
<comment type="caution">
    <text evidence="8">The sequence shown here is derived from an EMBL/GenBank/DDBJ whole genome shotgun (WGS) entry which is preliminary data.</text>
</comment>
<evidence type="ECO:0000256" key="3">
    <source>
        <dbReference type="ARBA" id="ARBA00022884"/>
    </source>
</evidence>
<dbReference type="InterPro" id="IPR001014">
    <property type="entry name" value="Ribosomal_uL23_CS"/>
</dbReference>
<keyword evidence="3 6" id="KW-0694">RNA-binding</keyword>
<evidence type="ECO:0000256" key="2">
    <source>
        <dbReference type="ARBA" id="ARBA00022730"/>
    </source>
</evidence>
<proteinExistence type="inferred from homology"/>
<dbReference type="PANTHER" id="PTHR11620">
    <property type="entry name" value="60S RIBOSOMAL PROTEIN L23A"/>
    <property type="match status" value="1"/>
</dbReference>
<dbReference type="Proteomes" id="UP000739538">
    <property type="component" value="Unassembled WGS sequence"/>
</dbReference>
<evidence type="ECO:0000256" key="4">
    <source>
        <dbReference type="ARBA" id="ARBA00022980"/>
    </source>
</evidence>
<name>A0A956NEH4_UNCEI</name>
<dbReference type="InterPro" id="IPR012677">
    <property type="entry name" value="Nucleotide-bd_a/b_plait_sf"/>
</dbReference>
<comment type="function">
    <text evidence="6">One of the early assembly proteins it binds 23S rRNA. One of the proteins that surrounds the polypeptide exit tunnel on the outside of the ribosome. Forms the main docking site for trigger factor binding to the ribosome.</text>
</comment>